<evidence type="ECO:0000313" key="1">
    <source>
        <dbReference type="EMBL" id="MDR7193335.1"/>
    </source>
</evidence>
<gene>
    <name evidence="1" type="ORF">J2W68_002069</name>
</gene>
<sequence length="103" mass="11951">MAANGSTRRGYDALWGWFGLSRAAWLTLPRSLMHAMPDDWQRDMACLLEQFDETYRNLPREYSISVNVRIDTRFAPMPDWMGNYRHPDAALLRSFQAEHGEGS</sequence>
<comment type="caution">
    <text evidence="1">The sequence shown here is derived from an EMBL/GenBank/DDBJ whole genome shotgun (WGS) entry which is preliminary data.</text>
</comment>
<reference evidence="1 2" key="1">
    <citation type="submission" date="2023-07" db="EMBL/GenBank/DDBJ databases">
        <title>Sorghum-associated microbial communities from plants grown in Nebraska, USA.</title>
        <authorList>
            <person name="Schachtman D."/>
        </authorList>
    </citation>
    <scope>NUCLEOTIDE SEQUENCE [LARGE SCALE GENOMIC DNA]</scope>
    <source>
        <strain evidence="1 2">4099</strain>
    </source>
</reference>
<evidence type="ECO:0000313" key="2">
    <source>
        <dbReference type="Proteomes" id="UP001256588"/>
    </source>
</evidence>
<organism evidence="1 2">
    <name type="scientific">Luteimonas terrae</name>
    <dbReference type="NCBI Taxonomy" id="1530191"/>
    <lineage>
        <taxon>Bacteria</taxon>
        <taxon>Pseudomonadati</taxon>
        <taxon>Pseudomonadota</taxon>
        <taxon>Gammaproteobacteria</taxon>
        <taxon>Lysobacterales</taxon>
        <taxon>Lysobacteraceae</taxon>
        <taxon>Luteimonas</taxon>
    </lineage>
</organism>
<accession>A0ABU1XX52</accession>
<protein>
    <submittedName>
        <fullName evidence="1">Uncharacterized protein</fullName>
    </submittedName>
</protein>
<keyword evidence="2" id="KW-1185">Reference proteome</keyword>
<dbReference type="Proteomes" id="UP001256588">
    <property type="component" value="Unassembled WGS sequence"/>
</dbReference>
<proteinExistence type="predicted"/>
<dbReference type="RefSeq" id="WP_310235406.1">
    <property type="nucleotide sequence ID" value="NZ_JAVDWO010000007.1"/>
</dbReference>
<name>A0ABU1XX52_9GAMM</name>
<dbReference type="EMBL" id="JAVDWO010000007">
    <property type="protein sequence ID" value="MDR7193335.1"/>
    <property type="molecule type" value="Genomic_DNA"/>
</dbReference>